<dbReference type="FunFam" id="1.10.590.10:FF:000002">
    <property type="entry name" value="Chorismate mutase"/>
    <property type="match status" value="1"/>
</dbReference>
<dbReference type="FunCoup" id="G7DX69">
    <property type="interactions" value="263"/>
</dbReference>
<dbReference type="SUPFAM" id="SSF48600">
    <property type="entry name" value="Chorismate mutase II"/>
    <property type="match status" value="1"/>
</dbReference>
<dbReference type="InterPro" id="IPR036263">
    <property type="entry name" value="Chorismate_II_sf"/>
</dbReference>
<dbReference type="AlphaFoldDB" id="G7DX69"/>
<evidence type="ECO:0000256" key="11">
    <source>
        <dbReference type="ARBA" id="ARBA00023235"/>
    </source>
</evidence>
<gene>
    <name evidence="15" type="primary">Mo01834</name>
    <name evidence="15" type="ORF">E5Q_01834</name>
</gene>
<dbReference type="EC" id="5.4.99.5" evidence="4 13"/>
<keyword evidence="6" id="KW-0963">Cytoplasm</keyword>
<comment type="subcellular location">
    <subcellularLocation>
        <location evidence="1">Cytoplasm</location>
    </subcellularLocation>
</comment>
<evidence type="ECO:0000256" key="10">
    <source>
        <dbReference type="ARBA" id="ARBA00023222"/>
    </source>
</evidence>
<evidence type="ECO:0000256" key="3">
    <source>
        <dbReference type="ARBA" id="ARBA00011738"/>
    </source>
</evidence>
<dbReference type="PANTHER" id="PTHR21145">
    <property type="entry name" value="CHORISMATE MUTASE"/>
    <property type="match status" value="1"/>
</dbReference>
<evidence type="ECO:0000256" key="8">
    <source>
        <dbReference type="ARBA" id="ARBA00022605"/>
    </source>
</evidence>
<protein>
    <recommendedName>
        <fullName evidence="5 13">Chorismate mutase</fullName>
        <ecNumber evidence="4 13">5.4.99.5</ecNumber>
    </recommendedName>
</protein>
<evidence type="ECO:0000256" key="2">
    <source>
        <dbReference type="ARBA" id="ARBA00004817"/>
    </source>
</evidence>
<evidence type="ECO:0000313" key="16">
    <source>
        <dbReference type="Proteomes" id="UP000009131"/>
    </source>
</evidence>
<evidence type="ECO:0000256" key="7">
    <source>
        <dbReference type="ARBA" id="ARBA00022498"/>
    </source>
</evidence>
<keyword evidence="10" id="KW-0584">Phenylalanine biosynthesis</keyword>
<comment type="caution">
    <text evidence="15">The sequence shown here is derived from an EMBL/GenBank/DDBJ whole genome shotgun (WGS) entry which is preliminary data.</text>
</comment>
<keyword evidence="11 13" id="KW-0413">Isomerase</keyword>
<dbReference type="eggNOG" id="KOG0795">
    <property type="taxonomic scope" value="Eukaryota"/>
</dbReference>
<evidence type="ECO:0000256" key="5">
    <source>
        <dbReference type="ARBA" id="ARBA00020296"/>
    </source>
</evidence>
<comment type="catalytic activity">
    <reaction evidence="12">
        <text>chorismate = prephenate</text>
        <dbReference type="Rhea" id="RHEA:13897"/>
        <dbReference type="ChEBI" id="CHEBI:29748"/>
        <dbReference type="ChEBI" id="CHEBI:29934"/>
        <dbReference type="EC" id="5.4.99.5"/>
    </reaction>
    <physiologicalReaction direction="left-to-right" evidence="12">
        <dbReference type="Rhea" id="RHEA:13898"/>
    </physiologicalReaction>
</comment>
<comment type="subunit">
    <text evidence="3">Homodimer.</text>
</comment>
<evidence type="ECO:0000256" key="12">
    <source>
        <dbReference type="ARBA" id="ARBA00023979"/>
    </source>
</evidence>
<dbReference type="NCBIfam" id="TIGR01802">
    <property type="entry name" value="CM_pl-yst"/>
    <property type="match status" value="1"/>
</dbReference>
<evidence type="ECO:0000256" key="6">
    <source>
        <dbReference type="ARBA" id="ARBA00022490"/>
    </source>
</evidence>
<dbReference type="PIRSF" id="PIRSF017318">
    <property type="entry name" value="Chor_mut_AroQ_eu"/>
    <property type="match status" value="1"/>
</dbReference>
<reference evidence="15 16" key="2">
    <citation type="journal article" date="2012" name="Open Biol.">
        <title>Characteristics of nucleosomes and linker DNA regions on the genome of the basidiomycete Mixia osmundae revealed by mono- and dinucleosome mapping.</title>
        <authorList>
            <person name="Nishida H."/>
            <person name="Kondo S."/>
            <person name="Matsumoto T."/>
            <person name="Suzuki Y."/>
            <person name="Yoshikawa H."/>
            <person name="Taylor T.D."/>
            <person name="Sugiyama J."/>
        </authorList>
    </citation>
    <scope>NUCLEOTIDE SEQUENCE [LARGE SCALE GENOMIC DNA]</scope>
    <source>
        <strain evidence="16">CBS 9802 / IAM 14324 / JCM 22182 / KY 12970</strain>
    </source>
</reference>
<dbReference type="STRING" id="764103.G7DX69"/>
<accession>G7DX69</accession>
<evidence type="ECO:0000259" key="14">
    <source>
        <dbReference type="Pfam" id="PF01817"/>
    </source>
</evidence>
<dbReference type="HOGENOM" id="CLU_057757_0_0_1"/>
<organism evidence="15 16">
    <name type="scientific">Mixia osmundae (strain CBS 9802 / IAM 14324 / JCM 22182 / KY 12970)</name>
    <dbReference type="NCBI Taxonomy" id="764103"/>
    <lineage>
        <taxon>Eukaryota</taxon>
        <taxon>Fungi</taxon>
        <taxon>Dikarya</taxon>
        <taxon>Basidiomycota</taxon>
        <taxon>Pucciniomycotina</taxon>
        <taxon>Mixiomycetes</taxon>
        <taxon>Mixiales</taxon>
        <taxon>Mixiaceae</taxon>
        <taxon>Mixia</taxon>
    </lineage>
</organism>
<keyword evidence="7" id="KW-0827">Tyrosine biosynthesis</keyword>
<dbReference type="InterPro" id="IPR037039">
    <property type="entry name" value="CM_AroQ_sf_eucaryotic"/>
</dbReference>
<feature type="domain" description="Chorismate mutase" evidence="14">
    <location>
        <begin position="168"/>
        <end position="280"/>
    </location>
</feature>
<sequence length="307" mass="34643">MQTDTMDLLHPKSNPLDLQNIRNVLIRLEESIIFALIERAQFARNPKIYEKGAFKQYLGQGDASFNGSWLDWMLKETEKIHAKVRRYTSPDEHPFTPSSELPEPLFPPLEYPSLLHPPSNVNVNARILDFYIHSIVPAMTRMTTEAVRARGGIDNPDFGPESDGNYGSSATRDIEALQAISRRIHYGMFVSESKFRSDPAAFVPHILEPDPDKLAGLITKPAVEEALLRRLEKKALMYGQELDGAGNPLPAAGHAKTKVDVDEVVKLYRDWIIPLTKDVEVEYLLKRLDNLSPADRARYLPDQNGTV</sequence>
<dbReference type="GO" id="GO:0009094">
    <property type="term" value="P:L-phenylalanine biosynthetic process"/>
    <property type="evidence" value="ECO:0007669"/>
    <property type="project" value="UniProtKB-KW"/>
</dbReference>
<proteinExistence type="predicted"/>
<comment type="pathway">
    <text evidence="2">Metabolic intermediate biosynthesis; prephenate biosynthesis; prephenate from chorismate: step 1/1.</text>
</comment>
<evidence type="ECO:0000256" key="13">
    <source>
        <dbReference type="PIRNR" id="PIRNR017318"/>
    </source>
</evidence>
<dbReference type="Gene3D" id="1.10.590.10">
    <property type="entry name" value="Chorismate mutase, AroQ class superfamily, eukaryotic"/>
    <property type="match status" value="1"/>
</dbReference>
<evidence type="ECO:0000256" key="9">
    <source>
        <dbReference type="ARBA" id="ARBA00023141"/>
    </source>
</evidence>
<keyword evidence="9 13" id="KW-0057">Aromatic amino acid biosynthesis</keyword>
<dbReference type="GO" id="GO:0046417">
    <property type="term" value="P:chorismate metabolic process"/>
    <property type="evidence" value="ECO:0007669"/>
    <property type="project" value="InterPro"/>
</dbReference>
<evidence type="ECO:0000256" key="1">
    <source>
        <dbReference type="ARBA" id="ARBA00004496"/>
    </source>
</evidence>
<dbReference type="EMBL" id="BABT02000056">
    <property type="protein sequence ID" value="GAA95179.1"/>
    <property type="molecule type" value="Genomic_DNA"/>
</dbReference>
<dbReference type="GO" id="GO:0004106">
    <property type="term" value="F:chorismate mutase activity"/>
    <property type="evidence" value="ECO:0007669"/>
    <property type="project" value="UniProtKB-UniRule"/>
</dbReference>
<dbReference type="InterPro" id="IPR002701">
    <property type="entry name" value="CM_II_prokaryot"/>
</dbReference>
<name>G7DX69_MIXOS</name>
<keyword evidence="8 13" id="KW-0028">Amino-acid biosynthesis</keyword>
<dbReference type="Pfam" id="PF01817">
    <property type="entry name" value="CM_2"/>
    <property type="match status" value="1"/>
</dbReference>
<evidence type="ECO:0000313" key="15">
    <source>
        <dbReference type="EMBL" id="GAA95179.1"/>
    </source>
</evidence>
<dbReference type="Proteomes" id="UP000009131">
    <property type="component" value="Unassembled WGS sequence"/>
</dbReference>
<dbReference type="InParanoid" id="G7DX69"/>
<dbReference type="GO" id="GO:0005737">
    <property type="term" value="C:cytoplasm"/>
    <property type="evidence" value="ECO:0007669"/>
    <property type="project" value="UniProtKB-SubCell"/>
</dbReference>
<keyword evidence="16" id="KW-1185">Reference proteome</keyword>
<dbReference type="PROSITE" id="PS51169">
    <property type="entry name" value="CHORISMATE_MUT_3"/>
    <property type="match status" value="1"/>
</dbReference>
<dbReference type="PANTHER" id="PTHR21145:SF12">
    <property type="entry name" value="CHORISMATE MUTASE"/>
    <property type="match status" value="1"/>
</dbReference>
<dbReference type="UniPathway" id="UPA00120">
    <property type="reaction ID" value="UER00203"/>
</dbReference>
<dbReference type="InterPro" id="IPR008238">
    <property type="entry name" value="Chorismate_mutase_AroQ_euk"/>
</dbReference>
<reference evidence="15 16" key="1">
    <citation type="journal article" date="2011" name="J. Gen. Appl. Microbiol.">
        <title>Draft genome sequencing of the enigmatic basidiomycete Mixia osmundae.</title>
        <authorList>
            <person name="Nishida H."/>
            <person name="Nagatsuka Y."/>
            <person name="Sugiyama J."/>
        </authorList>
    </citation>
    <scope>NUCLEOTIDE SEQUENCE [LARGE SCALE GENOMIC DNA]</scope>
    <source>
        <strain evidence="16">CBS 9802 / IAM 14324 / JCM 22182 / KY 12970</strain>
    </source>
</reference>
<dbReference type="GO" id="GO:0006571">
    <property type="term" value="P:tyrosine biosynthetic process"/>
    <property type="evidence" value="ECO:0007669"/>
    <property type="project" value="UniProtKB-KW"/>
</dbReference>
<dbReference type="OrthoDB" id="191918at2759"/>
<evidence type="ECO:0000256" key="4">
    <source>
        <dbReference type="ARBA" id="ARBA00012404"/>
    </source>
</evidence>